<dbReference type="CDD" id="cd11041">
    <property type="entry name" value="CYP503A1-like"/>
    <property type="match status" value="1"/>
</dbReference>
<evidence type="ECO:0000256" key="4">
    <source>
        <dbReference type="ARBA" id="ARBA00023002"/>
    </source>
</evidence>
<feature type="binding site" description="axial binding residue" evidence="8">
    <location>
        <position position="414"/>
    </location>
    <ligand>
        <name>heme</name>
        <dbReference type="ChEBI" id="CHEBI:30413"/>
    </ligand>
    <ligandPart>
        <name>Fe</name>
        <dbReference type="ChEBI" id="CHEBI:18248"/>
    </ligandPart>
</feature>
<keyword evidence="10" id="KW-0472">Membrane</keyword>
<dbReference type="SUPFAM" id="SSF48264">
    <property type="entry name" value="Cytochrome P450"/>
    <property type="match status" value="1"/>
</dbReference>
<dbReference type="PANTHER" id="PTHR46206:SF6">
    <property type="entry name" value="CYTOCHROME P450 MONOOXYGENASE AN1598-RELATED"/>
    <property type="match status" value="1"/>
</dbReference>
<gene>
    <name evidence="11" type="ORF">EYC84_002170</name>
</gene>
<dbReference type="VEuPathDB" id="FungiDB:MFRU_064g00340"/>
<dbReference type="PRINTS" id="PR00465">
    <property type="entry name" value="EP450IV"/>
</dbReference>
<evidence type="ECO:0000256" key="6">
    <source>
        <dbReference type="ARBA" id="ARBA00023026"/>
    </source>
</evidence>
<organism evidence="11 12">
    <name type="scientific">Monilinia fructicola</name>
    <name type="common">Brown rot fungus</name>
    <name type="synonym">Ciboria fructicola</name>
    <dbReference type="NCBI Taxonomy" id="38448"/>
    <lineage>
        <taxon>Eukaryota</taxon>
        <taxon>Fungi</taxon>
        <taxon>Dikarya</taxon>
        <taxon>Ascomycota</taxon>
        <taxon>Pezizomycotina</taxon>
        <taxon>Leotiomycetes</taxon>
        <taxon>Helotiales</taxon>
        <taxon>Sclerotiniaceae</taxon>
        <taxon>Monilinia</taxon>
    </lineage>
</organism>
<keyword evidence="4 9" id="KW-0560">Oxidoreductase</keyword>
<dbReference type="GO" id="GO:0004497">
    <property type="term" value="F:monooxygenase activity"/>
    <property type="evidence" value="ECO:0007669"/>
    <property type="project" value="UniProtKB-KW"/>
</dbReference>
<dbReference type="InterPro" id="IPR017972">
    <property type="entry name" value="Cyt_P450_CS"/>
</dbReference>
<keyword evidence="10" id="KW-1133">Transmembrane helix</keyword>
<comment type="caution">
    <text evidence="11">The sequence shown here is derived from an EMBL/GenBank/DDBJ whole genome shotgun (WGS) entry which is preliminary data.</text>
</comment>
<dbReference type="Gene3D" id="1.10.630.10">
    <property type="entry name" value="Cytochrome P450"/>
    <property type="match status" value="1"/>
</dbReference>
<dbReference type="PANTHER" id="PTHR46206">
    <property type="entry name" value="CYTOCHROME P450"/>
    <property type="match status" value="1"/>
</dbReference>
<name>A0A5M9JM61_MONFR</name>
<reference evidence="11 12" key="1">
    <citation type="submission" date="2019-06" db="EMBL/GenBank/DDBJ databases">
        <title>Genome Sequence of the Brown Rot Fungal Pathogen Monilinia fructicola.</title>
        <authorList>
            <person name="De Miccolis Angelini R.M."/>
            <person name="Landi L."/>
            <person name="Abate D."/>
            <person name="Pollastro S."/>
            <person name="Romanazzi G."/>
            <person name="Faretra F."/>
        </authorList>
    </citation>
    <scope>NUCLEOTIDE SEQUENCE [LARGE SCALE GENOMIC DNA]</scope>
    <source>
        <strain evidence="11 12">Mfrc123</strain>
    </source>
</reference>
<dbReference type="GO" id="GO:0016705">
    <property type="term" value="F:oxidoreductase activity, acting on paired donors, with incorporation or reduction of molecular oxygen"/>
    <property type="evidence" value="ECO:0007669"/>
    <property type="project" value="InterPro"/>
</dbReference>
<dbReference type="InterPro" id="IPR036396">
    <property type="entry name" value="Cyt_P450_sf"/>
</dbReference>
<dbReference type="Pfam" id="PF00067">
    <property type="entry name" value="p450"/>
    <property type="match status" value="1"/>
</dbReference>
<evidence type="ECO:0000313" key="11">
    <source>
        <dbReference type="EMBL" id="KAA8569827.1"/>
    </source>
</evidence>
<evidence type="ECO:0000256" key="3">
    <source>
        <dbReference type="ARBA" id="ARBA00022723"/>
    </source>
</evidence>
<dbReference type="InterPro" id="IPR002403">
    <property type="entry name" value="Cyt_P450_E_grp-IV"/>
</dbReference>
<sequence>MIEGLKEVVRDSLQLGWKSITLIVIFFILAAIFVVWTQRPEEELLLKKLKALGLPVVGVGPNVNVSEALETGTQTYPDSPYVIPADRVPIVILPNSITLSKKNIGTLPGDEEQWKTVSVYGKVLNIVALLSGRVFVGAPLCRNEEWIKATISYTLVLGATVGMLWKRPWWQRRIVAPLYFRTYDGVHRKAEELLRPLLERETALEPSEWEKKTGEQTDGQLIRWLLSHTPQKDGKIDVKQLAHDQLTVSLAAIHTTSITISHLLYDLATYPEHVAPLREELESVIAEHKAAGGNGKLSKVELTKLWKMDSFIKESQRLNPPILVQMRRYLTAPLALPSGHILPPGTFCGVDAQMTNRTVPYYEASPITHQQAPFDSFDGFRFSKLRSVAGNENRYQFVTSSTEALNFGHGTHACPGRFFASNEIKIALAEVLLRWDVRLKPGEGRPKNLYTDTNVMPNIKGEVQMRKRKSI</sequence>
<evidence type="ECO:0008006" key="13">
    <source>
        <dbReference type="Google" id="ProtNLM"/>
    </source>
</evidence>
<keyword evidence="6" id="KW-0843">Virulence</keyword>
<proteinExistence type="inferred from homology"/>
<dbReference type="GO" id="GO:0005506">
    <property type="term" value="F:iron ion binding"/>
    <property type="evidence" value="ECO:0007669"/>
    <property type="project" value="InterPro"/>
</dbReference>
<evidence type="ECO:0000256" key="9">
    <source>
        <dbReference type="RuleBase" id="RU000461"/>
    </source>
</evidence>
<dbReference type="GO" id="GO:0020037">
    <property type="term" value="F:heme binding"/>
    <property type="evidence" value="ECO:0007669"/>
    <property type="project" value="InterPro"/>
</dbReference>
<evidence type="ECO:0000313" key="12">
    <source>
        <dbReference type="Proteomes" id="UP000322873"/>
    </source>
</evidence>
<keyword evidence="3 8" id="KW-0479">Metal-binding</keyword>
<protein>
    <recommendedName>
        <fullName evidence="13">Cytochrome P450 monooxygenase</fullName>
    </recommendedName>
</protein>
<keyword evidence="5 8" id="KW-0408">Iron</keyword>
<keyword evidence="10" id="KW-0812">Transmembrane</keyword>
<evidence type="ECO:0000256" key="7">
    <source>
        <dbReference type="ARBA" id="ARBA00023033"/>
    </source>
</evidence>
<dbReference type="PRINTS" id="PR00385">
    <property type="entry name" value="P450"/>
</dbReference>
<keyword evidence="7 9" id="KW-0503">Monooxygenase</keyword>
<keyword evidence="12" id="KW-1185">Reference proteome</keyword>
<evidence type="ECO:0000256" key="8">
    <source>
        <dbReference type="PIRSR" id="PIRSR602403-1"/>
    </source>
</evidence>
<comment type="cofactor">
    <cofactor evidence="1 8">
        <name>heme</name>
        <dbReference type="ChEBI" id="CHEBI:30413"/>
    </cofactor>
</comment>
<keyword evidence="8 9" id="KW-0349">Heme</keyword>
<feature type="transmembrane region" description="Helical" evidence="10">
    <location>
        <begin position="20"/>
        <end position="37"/>
    </location>
</feature>
<evidence type="ECO:0000256" key="2">
    <source>
        <dbReference type="ARBA" id="ARBA00010617"/>
    </source>
</evidence>
<dbReference type="EMBL" id="VICG01000007">
    <property type="protein sequence ID" value="KAA8569827.1"/>
    <property type="molecule type" value="Genomic_DNA"/>
</dbReference>
<dbReference type="Proteomes" id="UP000322873">
    <property type="component" value="Unassembled WGS sequence"/>
</dbReference>
<evidence type="ECO:0000256" key="10">
    <source>
        <dbReference type="SAM" id="Phobius"/>
    </source>
</evidence>
<evidence type="ECO:0000256" key="1">
    <source>
        <dbReference type="ARBA" id="ARBA00001971"/>
    </source>
</evidence>
<comment type="similarity">
    <text evidence="2 9">Belongs to the cytochrome P450 family.</text>
</comment>
<dbReference type="InterPro" id="IPR001128">
    <property type="entry name" value="Cyt_P450"/>
</dbReference>
<evidence type="ECO:0000256" key="5">
    <source>
        <dbReference type="ARBA" id="ARBA00023004"/>
    </source>
</evidence>
<dbReference type="AlphaFoldDB" id="A0A5M9JM61"/>
<dbReference type="PROSITE" id="PS00086">
    <property type="entry name" value="CYTOCHROME_P450"/>
    <property type="match status" value="1"/>
</dbReference>
<accession>A0A5M9JM61</accession>